<name>A0ABC9HHG2_FASHE</name>
<reference evidence="2 3" key="1">
    <citation type="submission" date="2024-08" db="EMBL/GenBank/DDBJ databases">
        <authorList>
            <person name="Paterson S."/>
        </authorList>
    </citation>
    <scope>NUCLEOTIDE SEQUENCE [LARGE SCALE GENOMIC DNA]</scope>
</reference>
<dbReference type="Proteomes" id="UP001189180">
    <property type="component" value="Unassembled WGS sequence"/>
</dbReference>
<sequence length="70" mass="7650">MSHRQRKGIRLSKPPPTAQETSGFGLTPPPSKLLHESVALQQVEASRTVAKYCIKHKPNSSGFPVDLVVD</sequence>
<proteinExistence type="predicted"/>
<comment type="caution">
    <text evidence="2">The sequence shown here is derived from an EMBL/GenBank/DDBJ whole genome shotgun (WGS) entry which is preliminary data.</text>
</comment>
<protein>
    <submittedName>
        <fullName evidence="2">Uncharacterized protein</fullName>
    </submittedName>
</protein>
<feature type="region of interest" description="Disordered" evidence="1">
    <location>
        <begin position="1"/>
        <end position="32"/>
    </location>
</feature>
<dbReference type="EMBL" id="CANUEZ050000193">
    <property type="protein sequence ID" value="CAM0512076.1"/>
    <property type="molecule type" value="Genomic_DNA"/>
</dbReference>
<dbReference type="AlphaFoldDB" id="A0ABC9HHG2"/>
<evidence type="ECO:0000256" key="1">
    <source>
        <dbReference type="SAM" id="MobiDB-lite"/>
    </source>
</evidence>
<feature type="compositionally biased region" description="Basic residues" evidence="1">
    <location>
        <begin position="1"/>
        <end position="10"/>
    </location>
</feature>
<organism evidence="2 3">
    <name type="scientific">Fasciola hepatica</name>
    <name type="common">Liver fluke</name>
    <dbReference type="NCBI Taxonomy" id="6192"/>
    <lineage>
        <taxon>Eukaryota</taxon>
        <taxon>Metazoa</taxon>
        <taxon>Spiralia</taxon>
        <taxon>Lophotrochozoa</taxon>
        <taxon>Platyhelminthes</taxon>
        <taxon>Trematoda</taxon>
        <taxon>Digenea</taxon>
        <taxon>Plagiorchiida</taxon>
        <taxon>Echinostomata</taxon>
        <taxon>Echinostomatoidea</taxon>
        <taxon>Fasciolidae</taxon>
        <taxon>Fasciola</taxon>
    </lineage>
</organism>
<accession>A0ABC9HHG2</accession>
<gene>
    <name evidence="2" type="ORF">FHB240107_LOCUS4477</name>
</gene>
<evidence type="ECO:0000313" key="2">
    <source>
        <dbReference type="EMBL" id="CAM0512076.1"/>
    </source>
</evidence>
<keyword evidence="3" id="KW-1185">Reference proteome</keyword>
<evidence type="ECO:0000313" key="3">
    <source>
        <dbReference type="Proteomes" id="UP001189180"/>
    </source>
</evidence>